<proteinExistence type="predicted"/>
<protein>
    <recommendedName>
        <fullName evidence="3">Antibiotic biosynthesis monooxygenase</fullName>
    </recommendedName>
</protein>
<dbReference type="OrthoDB" id="8162268at2"/>
<reference evidence="2" key="1">
    <citation type="submission" date="2016-10" db="EMBL/GenBank/DDBJ databases">
        <authorList>
            <person name="Varghese N."/>
            <person name="Submissions S."/>
        </authorList>
    </citation>
    <scope>NUCLEOTIDE SEQUENCE [LARGE SCALE GENOMIC DNA]</scope>
    <source>
        <strain evidence="2">LMG 26383,CCUG 61248,R- 45681</strain>
    </source>
</reference>
<evidence type="ECO:0008006" key="3">
    <source>
        <dbReference type="Google" id="ProtNLM"/>
    </source>
</evidence>
<dbReference type="Proteomes" id="UP000199664">
    <property type="component" value="Unassembled WGS sequence"/>
</dbReference>
<dbReference type="STRING" id="1036779.SAMN04515666_10122"/>
<gene>
    <name evidence="1" type="ORF">SAMN04515666_10122</name>
</gene>
<evidence type="ECO:0000313" key="1">
    <source>
        <dbReference type="EMBL" id="SEK24195.1"/>
    </source>
</evidence>
<keyword evidence="2" id="KW-1185">Reference proteome</keyword>
<dbReference type="EMBL" id="FOAN01000001">
    <property type="protein sequence ID" value="SEK24195.1"/>
    <property type="molecule type" value="Genomic_DNA"/>
</dbReference>
<dbReference type="RefSeq" id="WP_091828479.1">
    <property type="nucleotide sequence ID" value="NZ_FOAN01000001.1"/>
</dbReference>
<name>A0A1H7FLI0_9HYPH</name>
<sequence length="96" mass="10200">MEALVLCEIAAGRDDLRDALLARVGRLGLNGRAKLSFVARDRNAPGNTLVAVGFPDAASAERFAAEAVGDGLARAEVRLLTVEPTWQAEPLPLMFP</sequence>
<dbReference type="AlphaFoldDB" id="A0A1H7FLI0"/>
<organism evidence="1 2">
    <name type="scientific">Bosea lupini</name>
    <dbReference type="NCBI Taxonomy" id="1036779"/>
    <lineage>
        <taxon>Bacteria</taxon>
        <taxon>Pseudomonadati</taxon>
        <taxon>Pseudomonadota</taxon>
        <taxon>Alphaproteobacteria</taxon>
        <taxon>Hyphomicrobiales</taxon>
        <taxon>Boseaceae</taxon>
        <taxon>Bosea</taxon>
    </lineage>
</organism>
<accession>A0A1H7FLI0</accession>
<evidence type="ECO:0000313" key="2">
    <source>
        <dbReference type="Proteomes" id="UP000199664"/>
    </source>
</evidence>